<sequence>MGEILSEMRIMQSLQHDHIVRYVGSFTNKNSFGILMLPVADQDLAAYLQDAATDPRKHPTVRTFFGCLATALSFLHDNLVKHRDIKPQNILMYQSKVLLTDFGLSRDYMDTSSGLTPASPRYCAPEVAAHESRNTSADVWSLGCVFLEILAALRGLDVEWLKEYYDGIGDGSTHFHANPSATENLLQEWASTSHRDTHPLAWTRDMLKPHRNARPSAAEVAQKIMASDDQVGFILRAVPSSVAPAPGPSLLKGETTQKPAFEDSTHDHLKSLRKEMQLAWEGKDRDRTSNEIPLSMLEKESKGSYQDQPLELTPESQHPWAVSGVLDSYYGPESSSYISRRLSGKAIHSARAELAVETLQSESKTDAPDPEHLKVQPRLLEGVQFIAEHERRLNAKREQQGSSQKQQRSVESLQMKDRNDVPLAVTYQQSKGTSESIAGKELEATEPLSRRRERPFRALKARDKEADSRSTDLVAELEVPDEEKSIFTPDATTNKAQSTEPEPQMIQRPSPANPPSSQAQDTSLPFTLPTGPTKAYLNRTSPAEGGRTKAAKARTTGTHVIGVDPCVSVEYAGYDMSQIPFFIDSEVISIPGQVPFIFGKCIEVILQSQNISFSDCLDFDKHKVTPNAVQVLLAAFEGSPDYGQGFDWYGCKASDVARFLQTYLLSLPEPLIPGELSKTLPELKECHGRLLIPAHRAELQVYTQCLRKLKDVFDTRYRMLLCLIAFLATYAELGRGSKQLPFQNLWIQRAARPYSLSCIIPCDPVLPTMCVFIANARHFLTMETGRTISDSDWTAIVNKGKTASDLPVGYGAGKRKLVSWQKTTDRSDVPDKPQIEKRDSRSFMNMWKGRKKKEGT</sequence>
<keyword evidence="3" id="KW-0808">Transferase</keyword>
<feature type="compositionally biased region" description="Polar residues" evidence="9">
    <location>
        <begin position="426"/>
        <end position="436"/>
    </location>
</feature>
<dbReference type="EMBL" id="SWKV01000001">
    <property type="protein sequence ID" value="KAF3048125.1"/>
    <property type="molecule type" value="Genomic_DNA"/>
</dbReference>
<dbReference type="SMART" id="SM00220">
    <property type="entry name" value="S_TKc"/>
    <property type="match status" value="1"/>
</dbReference>
<keyword evidence="2" id="KW-0723">Serine/threonine-protein kinase</keyword>
<name>A0A9P5C5F8_9PLEO</name>
<comment type="catalytic activity">
    <reaction evidence="8">
        <text>L-seryl-[protein] + ATP = O-phospho-L-seryl-[protein] + ADP + H(+)</text>
        <dbReference type="Rhea" id="RHEA:17989"/>
        <dbReference type="Rhea" id="RHEA-COMP:9863"/>
        <dbReference type="Rhea" id="RHEA-COMP:11604"/>
        <dbReference type="ChEBI" id="CHEBI:15378"/>
        <dbReference type="ChEBI" id="CHEBI:29999"/>
        <dbReference type="ChEBI" id="CHEBI:30616"/>
        <dbReference type="ChEBI" id="CHEBI:83421"/>
        <dbReference type="ChEBI" id="CHEBI:456216"/>
        <dbReference type="EC" id="2.7.11.1"/>
    </reaction>
</comment>
<keyword evidence="6" id="KW-0067">ATP-binding</keyword>
<proteinExistence type="predicted"/>
<dbReference type="GO" id="GO:0005524">
    <property type="term" value="F:ATP binding"/>
    <property type="evidence" value="ECO:0007669"/>
    <property type="project" value="UniProtKB-KW"/>
</dbReference>
<dbReference type="InterPro" id="IPR011009">
    <property type="entry name" value="Kinase-like_dom_sf"/>
</dbReference>
<accession>A0A9P5C5F8</accession>
<evidence type="ECO:0000256" key="3">
    <source>
        <dbReference type="ARBA" id="ARBA00022679"/>
    </source>
</evidence>
<feature type="compositionally biased region" description="Polar residues" evidence="9">
    <location>
        <begin position="490"/>
        <end position="501"/>
    </location>
</feature>
<organism evidence="11 12">
    <name type="scientific">Didymella heteroderae</name>
    <dbReference type="NCBI Taxonomy" id="1769908"/>
    <lineage>
        <taxon>Eukaryota</taxon>
        <taxon>Fungi</taxon>
        <taxon>Dikarya</taxon>
        <taxon>Ascomycota</taxon>
        <taxon>Pezizomycotina</taxon>
        <taxon>Dothideomycetes</taxon>
        <taxon>Pleosporomycetidae</taxon>
        <taxon>Pleosporales</taxon>
        <taxon>Pleosporineae</taxon>
        <taxon>Didymellaceae</taxon>
        <taxon>Didymella</taxon>
    </lineage>
</organism>
<dbReference type="InterPro" id="IPR000719">
    <property type="entry name" value="Prot_kinase_dom"/>
</dbReference>
<evidence type="ECO:0000256" key="4">
    <source>
        <dbReference type="ARBA" id="ARBA00022741"/>
    </source>
</evidence>
<dbReference type="GO" id="GO:0005634">
    <property type="term" value="C:nucleus"/>
    <property type="evidence" value="ECO:0007669"/>
    <property type="project" value="TreeGrafter"/>
</dbReference>
<evidence type="ECO:0000256" key="2">
    <source>
        <dbReference type="ARBA" id="ARBA00022527"/>
    </source>
</evidence>
<dbReference type="GO" id="GO:0004674">
    <property type="term" value="F:protein serine/threonine kinase activity"/>
    <property type="evidence" value="ECO:0007669"/>
    <property type="project" value="UniProtKB-KW"/>
</dbReference>
<dbReference type="Proteomes" id="UP000758155">
    <property type="component" value="Unassembled WGS sequence"/>
</dbReference>
<evidence type="ECO:0000256" key="6">
    <source>
        <dbReference type="ARBA" id="ARBA00022840"/>
    </source>
</evidence>
<dbReference type="InterPro" id="IPR008271">
    <property type="entry name" value="Ser/Thr_kinase_AS"/>
</dbReference>
<evidence type="ECO:0000259" key="10">
    <source>
        <dbReference type="PROSITE" id="PS50011"/>
    </source>
</evidence>
<feature type="domain" description="Protein kinase" evidence="10">
    <location>
        <begin position="1"/>
        <end position="234"/>
    </location>
</feature>
<dbReference type="GO" id="GO:0007165">
    <property type="term" value="P:signal transduction"/>
    <property type="evidence" value="ECO:0007669"/>
    <property type="project" value="InterPro"/>
</dbReference>
<feature type="region of interest" description="Disordered" evidence="9">
    <location>
        <begin position="244"/>
        <end position="265"/>
    </location>
</feature>
<gene>
    <name evidence="11" type="ORF">E8E12_010602</name>
</gene>
<dbReference type="PANTHER" id="PTHR43671">
    <property type="entry name" value="SERINE/THREONINE-PROTEIN KINASE NEK"/>
    <property type="match status" value="1"/>
</dbReference>
<dbReference type="SUPFAM" id="SSF48350">
    <property type="entry name" value="GTPase activation domain, GAP"/>
    <property type="match status" value="1"/>
</dbReference>
<dbReference type="EC" id="2.7.11.1" evidence="1"/>
<dbReference type="InterPro" id="IPR000198">
    <property type="entry name" value="RhoGAP_dom"/>
</dbReference>
<evidence type="ECO:0000256" key="5">
    <source>
        <dbReference type="ARBA" id="ARBA00022777"/>
    </source>
</evidence>
<evidence type="ECO:0000256" key="8">
    <source>
        <dbReference type="ARBA" id="ARBA00048679"/>
    </source>
</evidence>
<dbReference type="Gene3D" id="1.10.510.10">
    <property type="entry name" value="Transferase(Phosphotransferase) domain 1"/>
    <property type="match status" value="1"/>
</dbReference>
<keyword evidence="12" id="KW-1185">Reference proteome</keyword>
<dbReference type="SUPFAM" id="SSF56112">
    <property type="entry name" value="Protein kinase-like (PK-like)"/>
    <property type="match status" value="1"/>
</dbReference>
<dbReference type="AlphaFoldDB" id="A0A9P5C5F8"/>
<dbReference type="InterPro" id="IPR050660">
    <property type="entry name" value="NEK_Ser/Thr_kinase"/>
</dbReference>
<evidence type="ECO:0000256" key="9">
    <source>
        <dbReference type="SAM" id="MobiDB-lite"/>
    </source>
</evidence>
<feature type="region of interest" description="Disordered" evidence="9">
    <location>
        <begin position="821"/>
        <end position="856"/>
    </location>
</feature>
<dbReference type="Pfam" id="PF00620">
    <property type="entry name" value="RhoGAP"/>
    <property type="match status" value="1"/>
</dbReference>
<feature type="compositionally biased region" description="Basic and acidic residues" evidence="9">
    <location>
        <begin position="823"/>
        <end position="841"/>
    </location>
</feature>
<dbReference type="CDD" id="cd00180">
    <property type="entry name" value="PKc"/>
    <property type="match status" value="1"/>
</dbReference>
<reference evidence="11" key="1">
    <citation type="submission" date="2019-04" db="EMBL/GenBank/DDBJ databases">
        <title>Sequencing of skin fungus with MAO and IRED activity.</title>
        <authorList>
            <person name="Marsaioli A.J."/>
            <person name="Bonatto J.M.C."/>
            <person name="Reis Junior O."/>
        </authorList>
    </citation>
    <scope>NUCLEOTIDE SEQUENCE</scope>
    <source>
        <strain evidence="11">28M1</strain>
    </source>
</reference>
<keyword evidence="5" id="KW-0418">Kinase</keyword>
<dbReference type="Gene3D" id="1.10.555.10">
    <property type="entry name" value="Rho GTPase activation protein"/>
    <property type="match status" value="1"/>
</dbReference>
<evidence type="ECO:0000256" key="1">
    <source>
        <dbReference type="ARBA" id="ARBA00012513"/>
    </source>
</evidence>
<evidence type="ECO:0000256" key="7">
    <source>
        <dbReference type="ARBA" id="ARBA00047899"/>
    </source>
</evidence>
<feature type="compositionally biased region" description="Polar residues" evidence="9">
    <location>
        <begin position="400"/>
        <end position="412"/>
    </location>
</feature>
<feature type="compositionally biased region" description="Basic and acidic residues" evidence="9">
    <location>
        <begin position="460"/>
        <end position="470"/>
    </location>
</feature>
<dbReference type="PROSITE" id="PS00108">
    <property type="entry name" value="PROTEIN_KINASE_ST"/>
    <property type="match status" value="1"/>
</dbReference>
<evidence type="ECO:0000313" key="12">
    <source>
        <dbReference type="Proteomes" id="UP000758155"/>
    </source>
</evidence>
<protein>
    <recommendedName>
        <fullName evidence="1">non-specific serine/threonine protein kinase</fullName>
        <ecNumber evidence="1">2.7.11.1</ecNumber>
    </recommendedName>
</protein>
<dbReference type="PANTHER" id="PTHR43671:SF98">
    <property type="entry name" value="SERINE_THREONINE-PROTEIN KINASE NEK11"/>
    <property type="match status" value="1"/>
</dbReference>
<comment type="catalytic activity">
    <reaction evidence="7">
        <text>L-threonyl-[protein] + ATP = O-phospho-L-threonyl-[protein] + ADP + H(+)</text>
        <dbReference type="Rhea" id="RHEA:46608"/>
        <dbReference type="Rhea" id="RHEA-COMP:11060"/>
        <dbReference type="Rhea" id="RHEA-COMP:11605"/>
        <dbReference type="ChEBI" id="CHEBI:15378"/>
        <dbReference type="ChEBI" id="CHEBI:30013"/>
        <dbReference type="ChEBI" id="CHEBI:30616"/>
        <dbReference type="ChEBI" id="CHEBI:61977"/>
        <dbReference type="ChEBI" id="CHEBI:456216"/>
        <dbReference type="EC" id="2.7.11.1"/>
    </reaction>
</comment>
<dbReference type="PROSITE" id="PS50011">
    <property type="entry name" value="PROTEIN_KINASE_DOM"/>
    <property type="match status" value="1"/>
</dbReference>
<keyword evidence="4" id="KW-0547">Nucleotide-binding</keyword>
<dbReference type="OrthoDB" id="4062651at2759"/>
<dbReference type="InterPro" id="IPR008936">
    <property type="entry name" value="Rho_GTPase_activation_prot"/>
</dbReference>
<evidence type="ECO:0000313" key="11">
    <source>
        <dbReference type="EMBL" id="KAF3048125.1"/>
    </source>
</evidence>
<comment type="caution">
    <text evidence="11">The sequence shown here is derived from an EMBL/GenBank/DDBJ whole genome shotgun (WGS) entry which is preliminary data.</text>
</comment>
<feature type="region of interest" description="Disordered" evidence="9">
    <location>
        <begin position="394"/>
        <end position="552"/>
    </location>
</feature>
<dbReference type="Pfam" id="PF00069">
    <property type="entry name" value="Pkinase"/>
    <property type="match status" value="1"/>
</dbReference>